<dbReference type="eggNOG" id="ENOG50335JP">
    <property type="taxonomic scope" value="Bacteria"/>
</dbReference>
<sequence length="171" mass="18160">MVFWFPLLAWLAAIIVAIVMLMRGPRPITFRKVVGQLLRYILLFPVGIMGLWGFMGHVFFADQAAASIGWAPSPFQFEVGMANLGIGLAGIIGAFVPSPGFRAAVGVVMLGFLGGAGIGHLIQISQTGDMAAGNAGPILYTDFITPLSVLGLLLLQRLFRRPPVPEPTAAV</sequence>
<keyword evidence="1" id="KW-0472">Membrane</keyword>
<keyword evidence="3" id="KW-1185">Reference proteome</keyword>
<dbReference type="STRING" id="639283.Snov_2695"/>
<reference evidence="2 3" key="1">
    <citation type="journal article" date="2012" name="Stand. Genomic Sci.">
        <title>Complete genome sequence of the facultatively chemolithoautotrophic and methylotrophic alpha Proteobacterium Starkeya novella type strain (ATCC 8093(T)).</title>
        <authorList>
            <person name="Kappler U."/>
            <person name="Davenport K."/>
            <person name="Beatson S."/>
            <person name="Lucas S."/>
            <person name="Lapidus A."/>
            <person name="Copeland A."/>
            <person name="Berry K.W."/>
            <person name="Glavina Del Rio T."/>
            <person name="Hammon N."/>
            <person name="Dalin E."/>
            <person name="Tice H."/>
            <person name="Pitluck S."/>
            <person name="Richardson P."/>
            <person name="Bruce D."/>
            <person name="Goodwin L.A."/>
            <person name="Han C."/>
            <person name="Tapia R."/>
            <person name="Detter J.C."/>
            <person name="Chang Y.J."/>
            <person name="Jeffries C.D."/>
            <person name="Land M."/>
            <person name="Hauser L."/>
            <person name="Kyrpides N.C."/>
            <person name="Goker M."/>
            <person name="Ivanova N."/>
            <person name="Klenk H.P."/>
            <person name="Woyke T."/>
        </authorList>
    </citation>
    <scope>NUCLEOTIDE SEQUENCE [LARGE SCALE GENOMIC DNA]</scope>
    <source>
        <strain evidence="3">ATCC 8093 / DSM 506 / JCM 20403 / CCM 1077 / IAM 12100 / NBRC 12443 / NCIMB 10456</strain>
    </source>
</reference>
<evidence type="ECO:0000313" key="3">
    <source>
        <dbReference type="Proteomes" id="UP000006633"/>
    </source>
</evidence>
<organism evidence="2 3">
    <name type="scientific">Ancylobacter novellus (strain ATCC 8093 / DSM 506 / JCM 20403 / CCM 1077 / IAM 12100 / NBRC 12443 / NCIMB 10456)</name>
    <name type="common">Starkeya novella</name>
    <dbReference type="NCBI Taxonomy" id="639283"/>
    <lineage>
        <taxon>Bacteria</taxon>
        <taxon>Pseudomonadati</taxon>
        <taxon>Pseudomonadota</taxon>
        <taxon>Alphaproteobacteria</taxon>
        <taxon>Hyphomicrobiales</taxon>
        <taxon>Xanthobacteraceae</taxon>
        <taxon>Ancylobacter</taxon>
    </lineage>
</organism>
<proteinExistence type="predicted"/>
<feature type="transmembrane region" description="Helical" evidence="1">
    <location>
        <begin position="137"/>
        <end position="155"/>
    </location>
</feature>
<gene>
    <name evidence="2" type="ordered locus">Snov_2695</name>
</gene>
<keyword evidence="1" id="KW-1133">Transmembrane helix</keyword>
<feature type="transmembrane region" description="Helical" evidence="1">
    <location>
        <begin position="75"/>
        <end position="96"/>
    </location>
</feature>
<dbReference type="Proteomes" id="UP000006633">
    <property type="component" value="Chromosome"/>
</dbReference>
<dbReference type="RefSeq" id="WP_013167488.1">
    <property type="nucleotide sequence ID" value="NC_014217.1"/>
</dbReference>
<keyword evidence="1" id="KW-0812">Transmembrane</keyword>
<dbReference type="InterPro" id="IPR046740">
    <property type="entry name" value="DUF6790"/>
</dbReference>
<feature type="transmembrane region" description="Helical" evidence="1">
    <location>
        <begin position="6"/>
        <end position="25"/>
    </location>
</feature>
<feature type="transmembrane region" description="Helical" evidence="1">
    <location>
        <begin position="37"/>
        <end position="55"/>
    </location>
</feature>
<feature type="transmembrane region" description="Helical" evidence="1">
    <location>
        <begin position="103"/>
        <end position="125"/>
    </location>
</feature>
<protein>
    <submittedName>
        <fullName evidence="2">Uncharacterized protein</fullName>
    </submittedName>
</protein>
<dbReference type="EMBL" id="CP002026">
    <property type="protein sequence ID" value="ADH89984.1"/>
    <property type="molecule type" value="Genomic_DNA"/>
</dbReference>
<dbReference type="Pfam" id="PF20589">
    <property type="entry name" value="DUF6790"/>
    <property type="match status" value="1"/>
</dbReference>
<dbReference type="AlphaFoldDB" id="D7A596"/>
<evidence type="ECO:0000256" key="1">
    <source>
        <dbReference type="SAM" id="Phobius"/>
    </source>
</evidence>
<evidence type="ECO:0000313" key="2">
    <source>
        <dbReference type="EMBL" id="ADH89984.1"/>
    </source>
</evidence>
<dbReference type="KEGG" id="sno:Snov_2695"/>
<dbReference type="OrthoDB" id="281633at2"/>
<name>D7A596_ANCN5</name>
<dbReference type="HOGENOM" id="CLU_119491_1_0_5"/>
<accession>D7A596</accession>